<keyword evidence="5" id="KW-0946">Virion</keyword>
<evidence type="ECO:0000256" key="4">
    <source>
        <dbReference type="ARBA" id="ARBA00022562"/>
    </source>
</evidence>
<dbReference type="GO" id="GO:0003677">
    <property type="term" value="F:DNA binding"/>
    <property type="evidence" value="ECO:0007669"/>
    <property type="project" value="UniProtKB-KW"/>
</dbReference>
<keyword evidence="6" id="KW-0426">Late protein</keyword>
<evidence type="ECO:0000256" key="2">
    <source>
        <dbReference type="ARBA" id="ARBA00022524"/>
    </source>
</evidence>
<comment type="similarity">
    <text evidence="1">Belongs to the adenoviridae histone-like nucleoprotein family.</text>
</comment>
<keyword evidence="4" id="KW-1048">Host nucleus</keyword>
<evidence type="ECO:0000256" key="5">
    <source>
        <dbReference type="ARBA" id="ARBA00022844"/>
    </source>
</evidence>
<evidence type="ECO:0000313" key="9">
    <source>
        <dbReference type="EMBL" id="AWO77104.1"/>
    </source>
</evidence>
<keyword evidence="7" id="KW-0238">DNA-binding</keyword>
<keyword evidence="2" id="KW-1163">Viral penetration into host nucleus</keyword>
<protein>
    <submittedName>
        <fullName evidence="9">PVII</fullName>
    </submittedName>
</protein>
<dbReference type="Pfam" id="PF03228">
    <property type="entry name" value="Adeno_VII"/>
    <property type="match status" value="1"/>
</dbReference>
<dbReference type="OrthoDB" id="9196at10239"/>
<dbReference type="InterPro" id="IPR004912">
    <property type="entry name" value="Adeno_VII"/>
</dbReference>
<dbReference type="GO" id="GO:0075732">
    <property type="term" value="P:viral penetration into host nucleus"/>
    <property type="evidence" value="ECO:0007669"/>
    <property type="project" value="UniProtKB-KW"/>
</dbReference>
<evidence type="ECO:0000256" key="3">
    <source>
        <dbReference type="ARBA" id="ARBA00022553"/>
    </source>
</evidence>
<dbReference type="RefSeq" id="YP_068065.1">
    <property type="nucleotide sequence ID" value="AC_000190.1"/>
</dbReference>
<reference evidence="9 10" key="1">
    <citation type="submission" date="2017-08" db="EMBL/GenBank/DDBJ databases">
        <title>The genome of a new adenovirus from tree shrew.</title>
        <authorList>
            <person name="Song Q."/>
            <person name="Sun X."/>
            <person name="Dai J."/>
        </authorList>
    </citation>
    <scope>NUCLEOTIDE SEQUENCE [LARGE SCALE GENOMIC DNA]</scope>
    <source>
        <strain evidence="9">KM</strain>
    </source>
</reference>
<dbReference type="GO" id="GO:0046718">
    <property type="term" value="P:symbiont entry into host cell"/>
    <property type="evidence" value="ECO:0007669"/>
    <property type="project" value="UniProtKB-KW"/>
</dbReference>
<keyword evidence="3" id="KW-0597">Phosphoprotein</keyword>
<evidence type="ECO:0000256" key="1">
    <source>
        <dbReference type="ARBA" id="ARBA00005746"/>
    </source>
</evidence>
<evidence type="ECO:0000313" key="10">
    <source>
        <dbReference type="Proteomes" id="UP000319740"/>
    </source>
</evidence>
<evidence type="ECO:0000256" key="8">
    <source>
        <dbReference type="ARBA" id="ARBA00023296"/>
    </source>
</evidence>
<accession>A0A2U9AG94</accession>
<evidence type="ECO:0000256" key="6">
    <source>
        <dbReference type="ARBA" id="ARBA00022921"/>
    </source>
</evidence>
<dbReference type="GO" id="GO:0043657">
    <property type="term" value="C:host cell"/>
    <property type="evidence" value="ECO:0007669"/>
    <property type="project" value="GOC"/>
</dbReference>
<organism evidence="9 10">
    <name type="scientific">Tree shrew adenovirus serotype 1</name>
    <name type="common">TSAdV-1</name>
    <name type="synonym">Tupaia adenovirus 1</name>
    <dbReference type="NCBI Taxonomy" id="47680"/>
    <lineage>
        <taxon>Viruses</taxon>
        <taxon>Varidnaviria</taxon>
        <taxon>Bamfordvirae</taxon>
        <taxon>Preplasmiviricota</taxon>
        <taxon>Polisuviricotina</taxon>
        <taxon>Pharingeaviricetes</taxon>
        <taxon>Rowavirales</taxon>
        <taxon>Adenoviridae</taxon>
        <taxon>Mastadenovirus</taxon>
        <taxon>Mastadenovirus tupaiae</taxon>
        <taxon>Tree shrew mastadenovirus A</taxon>
    </lineage>
</organism>
<dbReference type="Proteomes" id="UP000319740">
    <property type="component" value="Segment"/>
</dbReference>
<sequence length="131" mass="14525">MAILVSPSNNSGWGLGVKSMYGGARKRSAAHPVLVKKHYRAPWGTNRRSAAAAAADATEAVAEAVAETVAARVRRRRRPRRRRARVIPGAALSMLRRAAARARKRPRRRVRNVYLVRDASGNRVPVVRNRK</sequence>
<dbReference type="EMBL" id="MF780605">
    <property type="protein sequence ID" value="AWO77104.1"/>
    <property type="molecule type" value="Genomic_DNA"/>
</dbReference>
<keyword evidence="8" id="KW-1160">Virus entry into host cell</keyword>
<dbReference type="GO" id="GO:0019028">
    <property type="term" value="C:viral capsid"/>
    <property type="evidence" value="ECO:0007669"/>
    <property type="project" value="InterPro"/>
</dbReference>
<name>A0A2U9AG94_ADET1</name>
<proteinExistence type="inferred from homology"/>
<evidence type="ECO:0000256" key="7">
    <source>
        <dbReference type="ARBA" id="ARBA00023125"/>
    </source>
</evidence>
<organismHost>
    <name type="scientific">Tupaiidae</name>
    <name type="common">tree shrews</name>
    <dbReference type="NCBI Taxonomy" id="9393"/>
</organismHost>